<dbReference type="Proteomes" id="UP001550628">
    <property type="component" value="Unassembled WGS sequence"/>
</dbReference>
<gene>
    <name evidence="4" type="ORF">ABZ510_33225</name>
</gene>
<name>A0ABV2X0L9_9NOCA</name>
<evidence type="ECO:0000259" key="3">
    <source>
        <dbReference type="Pfam" id="PF01494"/>
    </source>
</evidence>
<reference evidence="4 5" key="1">
    <citation type="submission" date="2024-06" db="EMBL/GenBank/DDBJ databases">
        <title>The Natural Products Discovery Center: Release of the First 8490 Sequenced Strains for Exploring Actinobacteria Biosynthetic Diversity.</title>
        <authorList>
            <person name="Kalkreuter E."/>
            <person name="Kautsar S.A."/>
            <person name="Yang D."/>
            <person name="Bader C.D."/>
            <person name="Teijaro C.N."/>
            <person name="Fluegel L."/>
            <person name="Davis C.M."/>
            <person name="Simpson J.R."/>
            <person name="Lauterbach L."/>
            <person name="Steele A.D."/>
            <person name="Gui C."/>
            <person name="Meng S."/>
            <person name="Li G."/>
            <person name="Viehrig K."/>
            <person name="Ye F."/>
            <person name="Su P."/>
            <person name="Kiefer A.F."/>
            <person name="Nichols A."/>
            <person name="Cepeda A.J."/>
            <person name="Yan W."/>
            <person name="Fan B."/>
            <person name="Jiang Y."/>
            <person name="Adhikari A."/>
            <person name="Zheng C.-J."/>
            <person name="Schuster L."/>
            <person name="Cowan T.M."/>
            <person name="Smanski M.J."/>
            <person name="Chevrette M.G."/>
            <person name="De Carvalho L.P.S."/>
            <person name="Shen B."/>
        </authorList>
    </citation>
    <scope>NUCLEOTIDE SEQUENCE [LARGE SCALE GENOMIC DNA]</scope>
    <source>
        <strain evidence="4 5">NPDC019708</strain>
    </source>
</reference>
<keyword evidence="4" id="KW-0503">Monooxygenase</keyword>
<evidence type="ECO:0000313" key="5">
    <source>
        <dbReference type="Proteomes" id="UP001550628"/>
    </source>
</evidence>
<comment type="similarity">
    <text evidence="2">Belongs to the flavin-dependent halogenase family. Bacterial tryptophan halogenase subfamily.</text>
</comment>
<comment type="caution">
    <text evidence="4">The sequence shown here is derived from an EMBL/GenBank/DDBJ whole genome shotgun (WGS) entry which is preliminary data.</text>
</comment>
<dbReference type="RefSeq" id="WP_356959190.1">
    <property type="nucleotide sequence ID" value="NZ_JBEYBD010000025.1"/>
</dbReference>
<dbReference type="InterPro" id="IPR050816">
    <property type="entry name" value="Flavin-dep_Halogenase_NPB"/>
</dbReference>
<evidence type="ECO:0000256" key="1">
    <source>
        <dbReference type="ARBA" id="ARBA00023002"/>
    </source>
</evidence>
<dbReference type="Pfam" id="PF01494">
    <property type="entry name" value="FAD_binding_3"/>
    <property type="match status" value="1"/>
</dbReference>
<evidence type="ECO:0000256" key="2">
    <source>
        <dbReference type="ARBA" id="ARBA00038396"/>
    </source>
</evidence>
<keyword evidence="1" id="KW-0560">Oxidoreductase</keyword>
<protein>
    <submittedName>
        <fullName evidence="4">FAD-dependent monooxygenase</fullName>
    </submittedName>
</protein>
<dbReference type="GO" id="GO:0004497">
    <property type="term" value="F:monooxygenase activity"/>
    <property type="evidence" value="ECO:0007669"/>
    <property type="project" value="UniProtKB-KW"/>
</dbReference>
<dbReference type="Gene3D" id="3.50.50.60">
    <property type="entry name" value="FAD/NAD(P)-binding domain"/>
    <property type="match status" value="1"/>
</dbReference>
<proteinExistence type="inferred from homology"/>
<dbReference type="PANTHER" id="PTHR43747:SF5">
    <property type="entry name" value="FAD-BINDING DOMAIN-CONTAINING PROTEIN"/>
    <property type="match status" value="1"/>
</dbReference>
<evidence type="ECO:0000313" key="4">
    <source>
        <dbReference type="EMBL" id="MEU1956699.1"/>
    </source>
</evidence>
<organism evidence="4 5">
    <name type="scientific">Nocardia rhamnosiphila</name>
    <dbReference type="NCBI Taxonomy" id="426716"/>
    <lineage>
        <taxon>Bacteria</taxon>
        <taxon>Bacillati</taxon>
        <taxon>Actinomycetota</taxon>
        <taxon>Actinomycetes</taxon>
        <taxon>Mycobacteriales</taxon>
        <taxon>Nocardiaceae</taxon>
        <taxon>Nocardia</taxon>
    </lineage>
</organism>
<dbReference type="InterPro" id="IPR036188">
    <property type="entry name" value="FAD/NAD-bd_sf"/>
</dbReference>
<dbReference type="EMBL" id="JBEYBF010000043">
    <property type="protein sequence ID" value="MEU1956699.1"/>
    <property type="molecule type" value="Genomic_DNA"/>
</dbReference>
<sequence>MNPVQDARSPRGTALVIGGSIAGCATAAALREHYERVIIVDRDELPTERKERKGAPHAYQFHALTSGGRQAFEDLLPGLTERALAGGVPGHDPGRTRYCSKAGFLYPLETDLLVLLSSRINLEAILRGLAREVSGIEMLERTTATGLRIEDGAVTGVEVADITSGTTRTIDADFVVDASGRSSVASDWLEAAGYTRPVEQVVNAKWGYVTTYVRPGPNWSPDYKVLYFSPLLKGDGPKATRGGGMWSQEDGLWVVTAQGCAQDYPPADEAGFREYLNSFGRPEFQELLSEGEIVRPPVAWRNTTNLLRDYASLPVRPERFVVIGDATAAFNPVYGQGMSAAALAARLLRDELREAFRGGDDLAGFAERFQKQLDATVIQGCWNLSAGSDFNVPGVEVNGLPYGAEQTQEQLFVNRVVSLATEDADVARKLVETIQMIRGLEWLADEDLRAKVLADWDRLGELVRIDEIEGAA</sequence>
<dbReference type="PANTHER" id="PTHR43747">
    <property type="entry name" value="FAD-BINDING PROTEIN"/>
    <property type="match status" value="1"/>
</dbReference>
<feature type="domain" description="FAD-binding" evidence="3">
    <location>
        <begin position="14"/>
        <end position="358"/>
    </location>
</feature>
<dbReference type="SUPFAM" id="SSF51905">
    <property type="entry name" value="FAD/NAD(P)-binding domain"/>
    <property type="match status" value="1"/>
</dbReference>
<keyword evidence="5" id="KW-1185">Reference proteome</keyword>
<accession>A0ABV2X0L9</accession>
<dbReference type="InterPro" id="IPR002938">
    <property type="entry name" value="FAD-bd"/>
</dbReference>